<protein>
    <submittedName>
        <fullName evidence="2">Efflux RND transporter permease subunit</fullName>
    </submittedName>
</protein>
<keyword evidence="1" id="KW-0812">Transmembrane</keyword>
<dbReference type="Gene3D" id="3.30.70.1430">
    <property type="entry name" value="Multidrug efflux transporter AcrB pore domain"/>
    <property type="match status" value="2"/>
</dbReference>
<feature type="transmembrane region" description="Helical" evidence="1">
    <location>
        <begin position="361"/>
        <end position="382"/>
    </location>
</feature>
<gene>
    <name evidence="2" type="ORF">AB4876_17290</name>
</gene>
<sequence length="1041" mass="112679">MNQKLLNNPRMVALAFVLIVVAGLAAIASLPRTEDPHMTNRHALVVTTFAGASAERVETLISEPLENVIRRVPEVVHVTSHSSSGVSVIVVQLSDEVYGKENVILWADIRDKIEQARHLLPSGAGAPVVDSERGHAFTWIGALVWKGEGEGDELRLGRYAQELASRLRSLSGTDLVSIYGAPREEVQVKVDVVKAAAVGLDVPQIAALLNNSDAKTAAGELNNGRQRLSLELEGGFDELERIRRTPLLTLASGGSLQLQDIAKIYRGEPDSPSDFAIIDGERGVAVASRMLPDRRGDHWTTALQAEVAAFAKTLPAEIGVQELFVQERYNDVRLGDLVSNIFLGFIFIFLILLYTLGWRSAVIVAVSLPLTMLFSLACMRFFDLPIHQMSVTGLIVALGIMVDNAIVVVDIVMRNRRQGYSSIAAATKALRHLWVPLLGSTLTTILTFMPIVLMPGPAGEFIGPLPRAVIFSLVGSWIISLFIIAPIAGRWLAKDQGRGIAHPRLDQKFRSVLAWILERPRRVILLSAILPLCGFMAIKTLPEQFFPPSDRDMINFEFFLPAGSSIHETREATERLSEIINKHPEVLALNWFVGRNGPSFYYNLKDSRDGSSNYAQAMITMVDFSAANRLVGELQEELDAAFPNYQIVIQRLAQGPPSNAPVELRLYGSNLSQLKAMGDHLRRIALETEDVIQVQDSLGEVVPKIWIDVDESEAQRSKVGLKDLSQLLAASVDGVLSSSLLDRTQQIPVRVSGADVKQVSVDKLMSFPLALPTGPRPLSALADVNLRPAQARISRRDGQRMNSVGVFVANGVLPAVVLERIKAKLAAEDFQVPDGYTLEIGGEAEERNNAVGKLLGSVGIIAVLLLVTVLMAFDSFRLTALVFAVAIQSAGMGMLSLWLGQFPFGFTAIIGLMGLMGLAVNAAIVILTELKASPLAMAGNRAEIVETVATCTKHISSTTITTVAGLIPLILAGGGFWPPFAIVLAGGTVLTTILSLFFVPAAFLVLRKPYVLKYLPKSGQSALAEGGLEIPAPVESSNAAR</sequence>
<comment type="caution">
    <text evidence="2">The sequence shown here is derived from an EMBL/GenBank/DDBJ whole genome shotgun (WGS) entry which is preliminary data.</text>
</comment>
<organism evidence="2 3">
    <name type="scientific">Zhongshania guokunii</name>
    <dbReference type="NCBI Taxonomy" id="641783"/>
    <lineage>
        <taxon>Bacteria</taxon>
        <taxon>Pseudomonadati</taxon>
        <taxon>Pseudomonadota</taxon>
        <taxon>Gammaproteobacteria</taxon>
        <taxon>Cellvibrionales</taxon>
        <taxon>Spongiibacteraceae</taxon>
        <taxon>Zhongshania</taxon>
    </lineage>
</organism>
<accession>A0ABV3UCP7</accession>
<dbReference type="SUPFAM" id="SSF82714">
    <property type="entry name" value="Multidrug efflux transporter AcrB TolC docking domain, DN and DC subdomains"/>
    <property type="match status" value="2"/>
</dbReference>
<proteinExistence type="predicted"/>
<feature type="transmembrane region" description="Helical" evidence="1">
    <location>
        <begin position="854"/>
        <end position="873"/>
    </location>
</feature>
<dbReference type="SUPFAM" id="SSF82866">
    <property type="entry name" value="Multidrug efflux transporter AcrB transmembrane domain"/>
    <property type="match status" value="2"/>
</dbReference>
<feature type="transmembrane region" description="Helical" evidence="1">
    <location>
        <begin position="880"/>
        <end position="899"/>
    </location>
</feature>
<dbReference type="InterPro" id="IPR027463">
    <property type="entry name" value="AcrB_DN_DC_subdom"/>
</dbReference>
<dbReference type="Pfam" id="PF00873">
    <property type="entry name" value="ACR_tran"/>
    <property type="match status" value="1"/>
</dbReference>
<dbReference type="Proteomes" id="UP001557485">
    <property type="component" value="Unassembled WGS sequence"/>
</dbReference>
<dbReference type="EMBL" id="JBFRYA010000020">
    <property type="protein sequence ID" value="MEX1670678.1"/>
    <property type="molecule type" value="Genomic_DNA"/>
</dbReference>
<dbReference type="Gene3D" id="3.30.70.1320">
    <property type="entry name" value="Multidrug efflux transporter AcrB pore domain like"/>
    <property type="match status" value="1"/>
</dbReference>
<dbReference type="PANTHER" id="PTHR32063">
    <property type="match status" value="1"/>
</dbReference>
<dbReference type="SUPFAM" id="SSF82693">
    <property type="entry name" value="Multidrug efflux transporter AcrB pore domain, PN1, PN2, PC1 and PC2 subdomains"/>
    <property type="match status" value="2"/>
</dbReference>
<keyword evidence="3" id="KW-1185">Reference proteome</keyword>
<name>A0ABV3UCP7_9GAMM</name>
<dbReference type="RefSeq" id="WP_368382989.1">
    <property type="nucleotide sequence ID" value="NZ_JBFRYA010000020.1"/>
</dbReference>
<evidence type="ECO:0000313" key="2">
    <source>
        <dbReference type="EMBL" id="MEX1670678.1"/>
    </source>
</evidence>
<feature type="transmembrane region" description="Helical" evidence="1">
    <location>
        <begin position="983"/>
        <end position="1006"/>
    </location>
</feature>
<dbReference type="Gene3D" id="3.30.2090.10">
    <property type="entry name" value="Multidrug efflux transporter AcrB TolC docking domain, DN and DC subdomains"/>
    <property type="match status" value="2"/>
</dbReference>
<evidence type="ECO:0000256" key="1">
    <source>
        <dbReference type="SAM" id="Phobius"/>
    </source>
</evidence>
<dbReference type="PANTHER" id="PTHR32063:SF18">
    <property type="entry name" value="CATION EFFLUX SYSTEM PROTEIN"/>
    <property type="match status" value="1"/>
</dbReference>
<keyword evidence="1" id="KW-1133">Transmembrane helix</keyword>
<feature type="transmembrane region" description="Helical" evidence="1">
    <location>
        <begin position="433"/>
        <end position="453"/>
    </location>
</feature>
<dbReference type="Gene3D" id="3.30.70.1440">
    <property type="entry name" value="Multidrug efflux transporter AcrB pore domain"/>
    <property type="match status" value="1"/>
</dbReference>
<feature type="transmembrane region" description="Helical" evidence="1">
    <location>
        <begin position="337"/>
        <end position="354"/>
    </location>
</feature>
<feature type="transmembrane region" description="Helical" evidence="1">
    <location>
        <begin position="959"/>
        <end position="977"/>
    </location>
</feature>
<feature type="transmembrane region" description="Helical" evidence="1">
    <location>
        <begin position="394"/>
        <end position="413"/>
    </location>
</feature>
<dbReference type="PRINTS" id="PR00702">
    <property type="entry name" value="ACRIFLAVINRP"/>
</dbReference>
<feature type="transmembrane region" description="Helical" evidence="1">
    <location>
        <begin position="523"/>
        <end position="541"/>
    </location>
</feature>
<feature type="transmembrane region" description="Helical" evidence="1">
    <location>
        <begin position="465"/>
        <end position="488"/>
    </location>
</feature>
<reference evidence="2 3" key="1">
    <citation type="journal article" date="2011" name="Int. J. Syst. Evol. Microbiol.">
        <title>Zhongshania antarctica gen. nov., sp. nov. and Zhongshania guokunii sp. nov., gammaproteobacteria respectively isolated from coastal attached (fast) ice and surface seawater of the Antarctic.</title>
        <authorList>
            <person name="Li H.J."/>
            <person name="Zhang X.Y."/>
            <person name="Chen C.X."/>
            <person name="Zhang Y.J."/>
            <person name="Gao Z.M."/>
            <person name="Yu Y."/>
            <person name="Chen X.L."/>
            <person name="Chen B."/>
            <person name="Zhang Y.Z."/>
        </authorList>
    </citation>
    <scope>NUCLEOTIDE SEQUENCE [LARGE SCALE GENOMIC DNA]</scope>
    <source>
        <strain evidence="2 3">ZS6-22T</strain>
    </source>
</reference>
<feature type="transmembrane region" description="Helical" evidence="1">
    <location>
        <begin position="905"/>
        <end position="927"/>
    </location>
</feature>
<keyword evidence="1" id="KW-0472">Membrane</keyword>
<dbReference type="InterPro" id="IPR001036">
    <property type="entry name" value="Acrflvin-R"/>
</dbReference>
<dbReference type="Gene3D" id="1.20.1640.10">
    <property type="entry name" value="Multidrug efflux transporter AcrB transmembrane domain"/>
    <property type="match status" value="2"/>
</dbReference>
<evidence type="ECO:0000313" key="3">
    <source>
        <dbReference type="Proteomes" id="UP001557485"/>
    </source>
</evidence>